<evidence type="ECO:0000259" key="5">
    <source>
        <dbReference type="PROSITE" id="PS51034"/>
    </source>
</evidence>
<dbReference type="STRING" id="46731.A0A3M6U3B4"/>
<comment type="caution">
    <text evidence="6">The sequence shown here is derived from an EMBL/GenBank/DDBJ whole genome shotgun (WGS) entry which is preliminary data.</text>
</comment>
<feature type="signal peptide" evidence="4">
    <location>
        <begin position="1"/>
        <end position="30"/>
    </location>
</feature>
<dbReference type="PANTHER" id="PTHR14002">
    <property type="entry name" value="ENDOGLIN/TGF-BETA RECEPTOR TYPE III"/>
    <property type="match status" value="1"/>
</dbReference>
<keyword evidence="3" id="KW-0325">Glycoprotein</keyword>
<dbReference type="PROSITE" id="PS51034">
    <property type="entry name" value="ZP_2"/>
    <property type="match status" value="1"/>
</dbReference>
<organism evidence="6 7">
    <name type="scientific">Pocillopora damicornis</name>
    <name type="common">Cauliflower coral</name>
    <name type="synonym">Millepora damicornis</name>
    <dbReference type="NCBI Taxonomy" id="46731"/>
    <lineage>
        <taxon>Eukaryota</taxon>
        <taxon>Metazoa</taxon>
        <taxon>Cnidaria</taxon>
        <taxon>Anthozoa</taxon>
        <taxon>Hexacorallia</taxon>
        <taxon>Scleractinia</taxon>
        <taxon>Astrocoeniina</taxon>
        <taxon>Pocilloporidae</taxon>
        <taxon>Pocillopora</taxon>
    </lineage>
</organism>
<evidence type="ECO:0000313" key="7">
    <source>
        <dbReference type="Proteomes" id="UP000275408"/>
    </source>
</evidence>
<accession>A0A3M6U3B4</accession>
<dbReference type="Gene3D" id="2.60.40.3210">
    <property type="entry name" value="Zona pellucida, ZP-N domain"/>
    <property type="match status" value="1"/>
</dbReference>
<dbReference type="Gene3D" id="2.60.40.4100">
    <property type="entry name" value="Zona pellucida, ZP-C domain"/>
    <property type="match status" value="1"/>
</dbReference>
<dbReference type="OMA" id="WESSVFR"/>
<dbReference type="InterPro" id="IPR001507">
    <property type="entry name" value="ZP_dom"/>
</dbReference>
<proteinExistence type="predicted"/>
<dbReference type="Pfam" id="PF00100">
    <property type="entry name" value="Zona_pellucida"/>
    <property type="match status" value="1"/>
</dbReference>
<dbReference type="Proteomes" id="UP000275408">
    <property type="component" value="Unassembled WGS sequence"/>
</dbReference>
<dbReference type="InterPro" id="IPR055356">
    <property type="entry name" value="ZP-N"/>
</dbReference>
<evidence type="ECO:0000256" key="3">
    <source>
        <dbReference type="ARBA" id="ARBA00023180"/>
    </source>
</evidence>
<sequence>MEMVPDTTIILRKCFAQIFLALLTVVTVHASNGYQGLRVRCKPDYMELTLTRKHYARIDPATLRLTDPSCGPYFYNSSIMVIRAPLGGCGTKAGPERNLLGFRNEVYADLIGRSPIAREPAYQFRLHCLYYTTAKIMLHSFKPDTKVIVEPPTEFGNFTFETNMFQTDKYISQYTQFPVKVHVSESVYLQVRVKSNASGLSMLLENCWATPTPTSTPTPNANDSGVYWLIEEGCPKTEYLNYKVSDTVYQRFSFSAFKIEGSEVVYLHCEVLICAENSGNKTRCAEGCTKDLGNSRRRRDASNQDQRKGVTSLGPLKILTDRLEVQPPGEGKTRSQSTQVTLEIRAGLLAFLLAFLPWM</sequence>
<evidence type="ECO:0000256" key="2">
    <source>
        <dbReference type="ARBA" id="ARBA00023157"/>
    </source>
</evidence>
<feature type="chain" id="PRO_5017926505" description="ZP domain-containing protein" evidence="4">
    <location>
        <begin position="31"/>
        <end position="359"/>
    </location>
</feature>
<gene>
    <name evidence="6" type="ORF">pdam_00002626</name>
</gene>
<protein>
    <recommendedName>
        <fullName evidence="5">ZP domain-containing protein</fullName>
    </recommendedName>
</protein>
<dbReference type="InterPro" id="IPR042235">
    <property type="entry name" value="ZP-C_dom"/>
</dbReference>
<dbReference type="EMBL" id="RCHS01002311">
    <property type="protein sequence ID" value="RMX48076.1"/>
    <property type="molecule type" value="Genomic_DNA"/>
</dbReference>
<dbReference type="Pfam" id="PF23344">
    <property type="entry name" value="ZP-N"/>
    <property type="match status" value="1"/>
</dbReference>
<dbReference type="SMART" id="SM00241">
    <property type="entry name" value="ZP"/>
    <property type="match status" value="1"/>
</dbReference>
<name>A0A3M6U3B4_POCDA</name>
<reference evidence="6 7" key="1">
    <citation type="journal article" date="2018" name="Sci. Rep.">
        <title>Comparative analysis of the Pocillopora damicornis genome highlights role of immune system in coral evolution.</title>
        <authorList>
            <person name="Cunning R."/>
            <person name="Bay R.A."/>
            <person name="Gillette P."/>
            <person name="Baker A.C."/>
            <person name="Traylor-Knowles N."/>
        </authorList>
    </citation>
    <scope>NUCLEOTIDE SEQUENCE [LARGE SCALE GENOMIC DNA]</scope>
    <source>
        <strain evidence="6">RSMAS</strain>
        <tissue evidence="6">Whole animal</tissue>
    </source>
</reference>
<dbReference type="OrthoDB" id="10063988at2759"/>
<evidence type="ECO:0000256" key="1">
    <source>
        <dbReference type="ARBA" id="ARBA00022729"/>
    </source>
</evidence>
<dbReference type="InterPro" id="IPR048290">
    <property type="entry name" value="ZP_chr"/>
</dbReference>
<keyword evidence="1 4" id="KW-0732">Signal</keyword>
<evidence type="ECO:0000256" key="4">
    <source>
        <dbReference type="SAM" id="SignalP"/>
    </source>
</evidence>
<evidence type="ECO:0000313" key="6">
    <source>
        <dbReference type="EMBL" id="RMX48076.1"/>
    </source>
</evidence>
<feature type="domain" description="ZP" evidence="5">
    <location>
        <begin position="40"/>
        <end position="291"/>
    </location>
</feature>
<dbReference type="PANTHER" id="PTHR14002:SF43">
    <property type="entry name" value="DELTA-LIKE PROTEIN"/>
    <property type="match status" value="1"/>
</dbReference>
<dbReference type="InterPro" id="IPR055355">
    <property type="entry name" value="ZP-C"/>
</dbReference>
<dbReference type="PRINTS" id="PR00023">
    <property type="entry name" value="ZPELLUCIDA"/>
</dbReference>
<keyword evidence="7" id="KW-1185">Reference proteome</keyword>
<keyword evidence="2" id="KW-1015">Disulfide bond</keyword>
<dbReference type="AlphaFoldDB" id="A0A3M6U3B4"/>